<dbReference type="InterPro" id="IPR006680">
    <property type="entry name" value="Amidohydro-rel"/>
</dbReference>
<evidence type="ECO:0000259" key="2">
    <source>
        <dbReference type="Pfam" id="PF04909"/>
    </source>
</evidence>
<dbReference type="PANTHER" id="PTHR21240">
    <property type="entry name" value="2-AMINO-3-CARBOXYLMUCONATE-6-SEMIALDEHYDE DECARBOXYLASE"/>
    <property type="match status" value="1"/>
</dbReference>
<accession>E1YE79</accession>
<dbReference type="Gene3D" id="3.20.20.140">
    <property type="entry name" value="Metal-dependent hydrolases"/>
    <property type="match status" value="1"/>
</dbReference>
<evidence type="ECO:0000313" key="3">
    <source>
        <dbReference type="EMBL" id="CBX28838.1"/>
    </source>
</evidence>
<dbReference type="InterPro" id="IPR032466">
    <property type="entry name" value="Metal_Hydrolase"/>
</dbReference>
<name>E1YE79_9BACT</name>
<proteinExistence type="predicted"/>
<keyword evidence="1" id="KW-0456">Lyase</keyword>
<dbReference type="AlphaFoldDB" id="E1YE79"/>
<feature type="domain" description="Amidohydrolase-related" evidence="2">
    <location>
        <begin position="53"/>
        <end position="296"/>
    </location>
</feature>
<protein>
    <recommendedName>
        <fullName evidence="2">Amidohydrolase-related domain-containing protein</fullName>
    </recommendedName>
</protein>
<dbReference type="EMBL" id="FR695870">
    <property type="protein sequence ID" value="CBX28838.1"/>
    <property type="molecule type" value="Genomic_DNA"/>
</dbReference>
<dbReference type="InterPro" id="IPR032465">
    <property type="entry name" value="ACMSD"/>
</dbReference>
<dbReference type="GO" id="GO:0016831">
    <property type="term" value="F:carboxy-lyase activity"/>
    <property type="evidence" value="ECO:0007669"/>
    <property type="project" value="InterPro"/>
</dbReference>
<gene>
    <name evidence="3" type="ORF">N47_B19840</name>
</gene>
<evidence type="ECO:0000256" key="1">
    <source>
        <dbReference type="ARBA" id="ARBA00023239"/>
    </source>
</evidence>
<sequence>MDSYDVKPKHIVDAHTHIFEEEYRERYIEETFSIDFSIILNFKRGADGTLEGLSGSADVNNISKYFILPVVKDPRKIEHINDYYYRESKKDQRAVFCGTLHPDHPRLDAILADLKLKNAKMIKLHSVFQRFNITARQSLNFFEKVVKADLPVIFDTSRIPPRYLTDDDRPEYYANPSKLLKLHEILPELKIIAAHGGGLFIYDYERRNLIDSGIYIELSSSYYNCDWPQNDYDISLENFIYMLNNHNQDKLLFGTDSPWQDQKADMEKFLKLHETGKITKEQLENILWKNANSLFELGLK</sequence>
<organism evidence="3">
    <name type="scientific">uncultured Desulfobacterium sp</name>
    <dbReference type="NCBI Taxonomy" id="201089"/>
    <lineage>
        <taxon>Bacteria</taxon>
        <taxon>Pseudomonadati</taxon>
        <taxon>Thermodesulfobacteriota</taxon>
        <taxon>Desulfobacteria</taxon>
        <taxon>Desulfobacterales</taxon>
        <taxon>Desulfobacteriaceae</taxon>
        <taxon>Desulfobacterium</taxon>
        <taxon>environmental samples</taxon>
    </lineage>
</organism>
<reference evidence="3" key="1">
    <citation type="journal article" date="2011" name="Environ. Microbiol.">
        <title>Genomic insights into the metabolic potential of the polycyclic aromatic hydrocarbon degrading sulfate-reducing Deltaproteobacterium N47.</title>
        <authorList>
            <person name="Bergmann F."/>
            <person name="Selesi D."/>
            <person name="Weinmaier T."/>
            <person name="Tischler P."/>
            <person name="Rattei T."/>
            <person name="Meckenstock R.U."/>
        </authorList>
    </citation>
    <scope>NUCLEOTIDE SEQUENCE</scope>
</reference>
<dbReference type="GO" id="GO:0016787">
    <property type="term" value="F:hydrolase activity"/>
    <property type="evidence" value="ECO:0007669"/>
    <property type="project" value="InterPro"/>
</dbReference>
<dbReference type="Pfam" id="PF04909">
    <property type="entry name" value="Amidohydro_2"/>
    <property type="match status" value="1"/>
</dbReference>
<dbReference type="SUPFAM" id="SSF51556">
    <property type="entry name" value="Metallo-dependent hydrolases"/>
    <property type="match status" value="1"/>
</dbReference>